<accession>A0A8S3JVF5</accession>
<organism evidence="2 3">
    <name type="scientific">Rotaria magnacalcarata</name>
    <dbReference type="NCBI Taxonomy" id="392030"/>
    <lineage>
        <taxon>Eukaryota</taxon>
        <taxon>Metazoa</taxon>
        <taxon>Spiralia</taxon>
        <taxon>Gnathifera</taxon>
        <taxon>Rotifera</taxon>
        <taxon>Eurotatoria</taxon>
        <taxon>Bdelloidea</taxon>
        <taxon>Philodinida</taxon>
        <taxon>Philodinidae</taxon>
        <taxon>Rotaria</taxon>
    </lineage>
</organism>
<evidence type="ECO:0000313" key="2">
    <source>
        <dbReference type="EMBL" id="CAF5222225.1"/>
    </source>
</evidence>
<evidence type="ECO:0000313" key="3">
    <source>
        <dbReference type="Proteomes" id="UP000681720"/>
    </source>
</evidence>
<comment type="caution">
    <text evidence="2">The sequence shown here is derived from an EMBL/GenBank/DDBJ whole genome shotgun (WGS) entry which is preliminary data.</text>
</comment>
<proteinExistence type="predicted"/>
<evidence type="ECO:0000256" key="1">
    <source>
        <dbReference type="SAM" id="MobiDB-lite"/>
    </source>
</evidence>
<sequence length="64" mass="7222">MISHCFASDVYQKNHSKSRTDRPQDPITEYGGGHIMSRSTERDLSPYQGRRNAPMSGYTSDSGR</sequence>
<gene>
    <name evidence="2" type="ORF">GIL414_LOCUS84959</name>
</gene>
<dbReference type="Proteomes" id="UP000681720">
    <property type="component" value="Unassembled WGS sequence"/>
</dbReference>
<reference evidence="2" key="1">
    <citation type="submission" date="2021-02" db="EMBL/GenBank/DDBJ databases">
        <authorList>
            <person name="Nowell W R."/>
        </authorList>
    </citation>
    <scope>NUCLEOTIDE SEQUENCE</scope>
</reference>
<dbReference type="EMBL" id="CAJOBJ010368412">
    <property type="protein sequence ID" value="CAF5222225.1"/>
    <property type="molecule type" value="Genomic_DNA"/>
</dbReference>
<feature type="non-terminal residue" evidence="2">
    <location>
        <position position="1"/>
    </location>
</feature>
<name>A0A8S3JVF5_9BILA</name>
<feature type="region of interest" description="Disordered" evidence="1">
    <location>
        <begin position="1"/>
        <end position="64"/>
    </location>
</feature>
<protein>
    <submittedName>
        <fullName evidence="2">Uncharacterized protein</fullName>
    </submittedName>
</protein>
<dbReference type="AlphaFoldDB" id="A0A8S3JVF5"/>